<protein>
    <submittedName>
        <fullName evidence="1">Uncharacterized protein</fullName>
    </submittedName>
</protein>
<comment type="caution">
    <text evidence="1">The sequence shown here is derived from an EMBL/GenBank/DDBJ whole genome shotgun (WGS) entry which is preliminary data.</text>
</comment>
<organism evidence="1 2">
    <name type="scientific">Acer negundo</name>
    <name type="common">Box elder</name>
    <dbReference type="NCBI Taxonomy" id="4023"/>
    <lineage>
        <taxon>Eukaryota</taxon>
        <taxon>Viridiplantae</taxon>
        <taxon>Streptophyta</taxon>
        <taxon>Embryophyta</taxon>
        <taxon>Tracheophyta</taxon>
        <taxon>Spermatophyta</taxon>
        <taxon>Magnoliopsida</taxon>
        <taxon>eudicotyledons</taxon>
        <taxon>Gunneridae</taxon>
        <taxon>Pentapetalae</taxon>
        <taxon>rosids</taxon>
        <taxon>malvids</taxon>
        <taxon>Sapindales</taxon>
        <taxon>Sapindaceae</taxon>
        <taxon>Hippocastanoideae</taxon>
        <taxon>Acereae</taxon>
        <taxon>Acer</taxon>
    </lineage>
</organism>
<name>A0AAD5J1U1_ACENE</name>
<sequence>MVLDLMVGKGKEGVMHEESISKSGILDAQLKAPAVVEVMALGTEGVNSRFPNPMPVDFVTQKQSVMVDSFMGKGTEMGSIKCKNVVGETCIPSNLSGDEMRLGLQSGAKMVSPINGSSNTKTKLGKSFAMLKPNLIGGPLLDSRMNGPASKLNMSVQPNKGLDPCFGYVPQLNRVMGVLKGARKSKYNRIGNSRVFKKKVEIVCEKRKVDSVEKICKISCIKARKTVDSRVVVDDGTRIESVTKGVSSIEVWSMRNVVVDEVAAEKRLDVVEWARYFLEEINSATLVQDSEQISPIF</sequence>
<reference evidence="1" key="2">
    <citation type="submission" date="2023-02" db="EMBL/GenBank/DDBJ databases">
        <authorList>
            <person name="Swenson N.G."/>
            <person name="Wegrzyn J.L."/>
            <person name="Mcevoy S.L."/>
        </authorList>
    </citation>
    <scope>NUCLEOTIDE SEQUENCE</scope>
    <source>
        <strain evidence="1">91603</strain>
        <tissue evidence="1">Leaf</tissue>
    </source>
</reference>
<gene>
    <name evidence="1" type="ORF">LWI28_023831</name>
</gene>
<dbReference type="Proteomes" id="UP001064489">
    <property type="component" value="Chromosome 4"/>
</dbReference>
<dbReference type="EMBL" id="JAJSOW010000101">
    <property type="protein sequence ID" value="KAI9182279.1"/>
    <property type="molecule type" value="Genomic_DNA"/>
</dbReference>
<evidence type="ECO:0000313" key="2">
    <source>
        <dbReference type="Proteomes" id="UP001064489"/>
    </source>
</evidence>
<reference evidence="1" key="1">
    <citation type="journal article" date="2022" name="Plant J.">
        <title>Strategies of tolerance reflected in two North American maple genomes.</title>
        <authorList>
            <person name="McEvoy S.L."/>
            <person name="Sezen U.U."/>
            <person name="Trouern-Trend A."/>
            <person name="McMahon S.M."/>
            <person name="Schaberg P.G."/>
            <person name="Yang J."/>
            <person name="Wegrzyn J.L."/>
            <person name="Swenson N.G."/>
        </authorList>
    </citation>
    <scope>NUCLEOTIDE SEQUENCE</scope>
    <source>
        <strain evidence="1">91603</strain>
    </source>
</reference>
<dbReference type="AlphaFoldDB" id="A0AAD5J1U1"/>
<accession>A0AAD5J1U1</accession>
<proteinExistence type="predicted"/>
<keyword evidence="2" id="KW-1185">Reference proteome</keyword>
<evidence type="ECO:0000313" key="1">
    <source>
        <dbReference type="EMBL" id="KAI9182279.1"/>
    </source>
</evidence>